<dbReference type="eggNOG" id="COG2810">
    <property type="taxonomic scope" value="Bacteria"/>
</dbReference>
<name>A0A0M2PXR3_PROHO</name>
<keyword evidence="1" id="KW-0378">Hydrolase</keyword>
<keyword evidence="1" id="KW-0540">Nuclease</keyword>
<evidence type="ECO:0000313" key="1">
    <source>
        <dbReference type="EMBL" id="KKJ01231.1"/>
    </source>
</evidence>
<keyword evidence="1" id="KW-0255">Endonuclease</keyword>
<gene>
    <name evidence="1" type="ORF">PROH_02310</name>
</gene>
<dbReference type="STRING" id="317619.GCA_000332315_03642"/>
<reference evidence="1" key="1">
    <citation type="submission" date="2012-04" db="EMBL/GenBank/DDBJ databases">
        <authorList>
            <person name="Borisov I.G."/>
            <person name="Ivanikova N.V."/>
            <person name="Pinevich A.V."/>
        </authorList>
    </citation>
    <scope>NUCLEOTIDE SEQUENCE</scope>
    <source>
        <strain evidence="1">CALU 1027</strain>
    </source>
</reference>
<dbReference type="Proteomes" id="UP000034681">
    <property type="component" value="Unassembled WGS sequence"/>
</dbReference>
<protein>
    <submittedName>
        <fullName evidence="1">Type I restriction endonuclease subunit R</fullName>
    </submittedName>
</protein>
<dbReference type="AlphaFoldDB" id="A0A0M2PXR3"/>
<keyword evidence="2" id="KW-1185">Reference proteome</keyword>
<dbReference type="EMBL" id="AJTX02000002">
    <property type="protein sequence ID" value="KKJ01231.1"/>
    <property type="molecule type" value="Genomic_DNA"/>
</dbReference>
<sequence>MVLTAITKVLTTLEQAETLLNLSRSVDPGFFPEWQGPLPPLTEAEEARLDRLRARYRYHRRTGHLAEGVVNLIVLSPLLELAGFYDPPFQLRAERSISLEIPPVSPELEGQTLQGRLDFLVVQGSFWLAIVESKGTDLNLEDAIPQTLAYLLASPPQGQPPAPTPLYAMVTNGGQFLFLKVMRERVTSTVSDYDLSPFFSHLPLGNQLYDVARILKGLGQRMIPSPV</sequence>
<proteinExistence type="predicted"/>
<dbReference type="RefSeq" id="WP_016924526.1">
    <property type="nucleotide sequence ID" value="NZ_KB235941.1"/>
</dbReference>
<dbReference type="GO" id="GO:0004519">
    <property type="term" value="F:endonuclease activity"/>
    <property type="evidence" value="ECO:0007669"/>
    <property type="project" value="UniProtKB-KW"/>
</dbReference>
<accession>A0A0M2PXR3</accession>
<dbReference type="OrthoDB" id="571432at2"/>
<evidence type="ECO:0000313" key="2">
    <source>
        <dbReference type="Proteomes" id="UP000034681"/>
    </source>
</evidence>
<organism evidence="1 2">
    <name type="scientific">Prochlorothrix hollandica PCC 9006 = CALU 1027</name>
    <dbReference type="NCBI Taxonomy" id="317619"/>
    <lineage>
        <taxon>Bacteria</taxon>
        <taxon>Bacillati</taxon>
        <taxon>Cyanobacteriota</taxon>
        <taxon>Cyanophyceae</taxon>
        <taxon>Prochlorotrichales</taxon>
        <taxon>Prochlorotrichaceae</taxon>
        <taxon>Prochlorothrix</taxon>
    </lineage>
</organism>
<comment type="caution">
    <text evidence="1">The sequence shown here is derived from an EMBL/GenBank/DDBJ whole genome shotgun (WGS) entry which is preliminary data.</text>
</comment>